<accession>A0A3E3EHT9</accession>
<protein>
    <submittedName>
        <fullName evidence="3">Gx transporter family protein</fullName>
    </submittedName>
</protein>
<dbReference type="Gene3D" id="1.10.1760.20">
    <property type="match status" value="1"/>
</dbReference>
<dbReference type="RefSeq" id="WP_003538835.1">
    <property type="nucleotide sequence ID" value="NZ_BAABXX010000001.1"/>
</dbReference>
<feature type="transmembrane region" description="Helical" evidence="1">
    <location>
        <begin position="5"/>
        <end position="21"/>
    </location>
</feature>
<dbReference type="InterPro" id="IPR010898">
    <property type="entry name" value="Hpre_diP_synth_I"/>
</dbReference>
<feature type="transmembrane region" description="Helical" evidence="1">
    <location>
        <begin position="76"/>
        <end position="93"/>
    </location>
</feature>
<dbReference type="AlphaFoldDB" id="A0A3E3EHT9"/>
<evidence type="ECO:0000256" key="1">
    <source>
        <dbReference type="SAM" id="Phobius"/>
    </source>
</evidence>
<dbReference type="GeneID" id="64196895"/>
<feature type="transmembrane region" description="Helical" evidence="1">
    <location>
        <begin position="132"/>
        <end position="154"/>
    </location>
</feature>
<dbReference type="Proteomes" id="UP000261032">
    <property type="component" value="Unassembled WGS sequence"/>
</dbReference>
<reference evidence="2" key="2">
    <citation type="submission" date="2023-01" db="EMBL/GenBank/DDBJ databases">
        <title>Human gut microbiome strain richness.</title>
        <authorList>
            <person name="Chen-Liaw A."/>
        </authorList>
    </citation>
    <scope>NUCLEOTIDE SEQUENCE</scope>
    <source>
        <strain evidence="2">1001217st2_G6_1001217B_191108</strain>
    </source>
</reference>
<dbReference type="EMBL" id="QUSL01000001">
    <property type="protein sequence ID" value="RGD87222.1"/>
    <property type="molecule type" value="Genomic_DNA"/>
</dbReference>
<comment type="caution">
    <text evidence="3">The sequence shown here is derived from an EMBL/GenBank/DDBJ whole genome shotgun (WGS) entry which is preliminary data.</text>
</comment>
<organism evidence="3 4">
    <name type="scientific">Thomasclavelia ramosa</name>
    <dbReference type="NCBI Taxonomy" id="1547"/>
    <lineage>
        <taxon>Bacteria</taxon>
        <taxon>Bacillati</taxon>
        <taxon>Bacillota</taxon>
        <taxon>Erysipelotrichia</taxon>
        <taxon>Erysipelotrichales</taxon>
        <taxon>Coprobacillaceae</taxon>
        <taxon>Thomasclavelia</taxon>
    </lineage>
</organism>
<evidence type="ECO:0000313" key="2">
    <source>
        <dbReference type="EMBL" id="MDB7082983.1"/>
    </source>
</evidence>
<name>A0A3E3EHT9_9FIRM</name>
<proteinExistence type="predicted"/>
<keyword evidence="1" id="KW-0812">Transmembrane</keyword>
<dbReference type="InterPro" id="IPR014535">
    <property type="entry name" value="Hpre_diP_synt_I"/>
</dbReference>
<keyword evidence="1" id="KW-1133">Transmembrane helix</keyword>
<feature type="transmembrane region" description="Helical" evidence="1">
    <location>
        <begin position="55"/>
        <end position="70"/>
    </location>
</feature>
<sequence length="162" mass="17923">MTKRITYLSLLIAIAIILGYLETFIPINFGIPGAKLGLANLIGLIALYRFGFRDALIITLLRVFIIASVFTNYYMFLYSLSGALLSLVIMVLLKKTKLFSTLIISISGAIFHNLGQILVALIFYGFNIIYYLPYLIILSLITGSVIGILGQIILAKLPKQLS</sequence>
<dbReference type="EMBL" id="JAQLKE010000004">
    <property type="protein sequence ID" value="MDB7082983.1"/>
    <property type="molecule type" value="Genomic_DNA"/>
</dbReference>
<dbReference type="Proteomes" id="UP001211987">
    <property type="component" value="Unassembled WGS sequence"/>
</dbReference>
<evidence type="ECO:0000313" key="3">
    <source>
        <dbReference type="EMBL" id="RGD87222.1"/>
    </source>
</evidence>
<feature type="transmembrane region" description="Helical" evidence="1">
    <location>
        <begin position="102"/>
        <end position="126"/>
    </location>
</feature>
<keyword evidence="1" id="KW-0472">Membrane</keyword>
<dbReference type="Pfam" id="PF07456">
    <property type="entry name" value="Hpre_diP_synt_I"/>
    <property type="match status" value="1"/>
</dbReference>
<gene>
    <name evidence="3" type="ORF">DXB93_00700</name>
    <name evidence="2" type="ORF">PM738_04145</name>
</gene>
<reference evidence="3 4" key="1">
    <citation type="submission" date="2018-08" db="EMBL/GenBank/DDBJ databases">
        <title>A genome reference for cultivated species of the human gut microbiota.</title>
        <authorList>
            <person name="Zou Y."/>
            <person name="Xue W."/>
            <person name="Luo G."/>
        </authorList>
    </citation>
    <scope>NUCLEOTIDE SEQUENCE [LARGE SCALE GENOMIC DNA]</scope>
    <source>
        <strain evidence="3 4">OM06-4</strain>
    </source>
</reference>
<dbReference type="PIRSF" id="PIRSF027391">
    <property type="entry name" value="Hpre_diP_synt_I"/>
    <property type="match status" value="1"/>
</dbReference>
<evidence type="ECO:0000313" key="4">
    <source>
        <dbReference type="Proteomes" id="UP000261032"/>
    </source>
</evidence>